<evidence type="ECO:0000256" key="3">
    <source>
        <dbReference type="ARBA" id="ARBA00022741"/>
    </source>
</evidence>
<dbReference type="InterPro" id="IPR002173">
    <property type="entry name" value="Carboh/pur_kinase_PfkB_CS"/>
</dbReference>
<feature type="domain" description="Carbohydrate kinase PfkB" evidence="6">
    <location>
        <begin position="266"/>
        <end position="393"/>
    </location>
</feature>
<dbReference type="InterPro" id="IPR050306">
    <property type="entry name" value="PfkB_Carbo_kinase"/>
</dbReference>
<dbReference type="PANTHER" id="PTHR43085">
    <property type="entry name" value="HEXOKINASE FAMILY MEMBER"/>
    <property type="match status" value="1"/>
</dbReference>
<dbReference type="Pfam" id="PF00294">
    <property type="entry name" value="PfkB"/>
    <property type="match status" value="2"/>
</dbReference>
<protein>
    <recommendedName>
        <fullName evidence="6">Carbohydrate kinase PfkB domain-containing protein</fullName>
    </recommendedName>
</protein>
<organism evidence="7 8">
    <name type="scientific">Prunus armeniaca</name>
    <name type="common">Apricot</name>
    <name type="synonym">Armeniaca vulgaris</name>
    <dbReference type="NCBI Taxonomy" id="36596"/>
    <lineage>
        <taxon>Eukaryota</taxon>
        <taxon>Viridiplantae</taxon>
        <taxon>Streptophyta</taxon>
        <taxon>Embryophyta</taxon>
        <taxon>Tracheophyta</taxon>
        <taxon>Spermatophyta</taxon>
        <taxon>Magnoliopsida</taxon>
        <taxon>eudicotyledons</taxon>
        <taxon>Gunneridae</taxon>
        <taxon>Pentapetalae</taxon>
        <taxon>rosids</taxon>
        <taxon>fabids</taxon>
        <taxon>Rosales</taxon>
        <taxon>Rosaceae</taxon>
        <taxon>Amygdaloideae</taxon>
        <taxon>Amygdaleae</taxon>
        <taxon>Prunus</taxon>
    </lineage>
</organism>
<dbReference type="GO" id="GO:0005829">
    <property type="term" value="C:cytosol"/>
    <property type="evidence" value="ECO:0007669"/>
    <property type="project" value="TreeGrafter"/>
</dbReference>
<gene>
    <name evidence="7" type="ORF">ORAREDHAP_LOCUS21542</name>
</gene>
<keyword evidence="3" id="KW-0547">Nucleotide-binding</keyword>
<evidence type="ECO:0000256" key="4">
    <source>
        <dbReference type="ARBA" id="ARBA00022777"/>
    </source>
</evidence>
<comment type="similarity">
    <text evidence="1">Belongs to the carbohydrate kinase PfkB family.</text>
</comment>
<reference evidence="8" key="1">
    <citation type="journal article" date="2020" name="Genome Biol.">
        <title>Gamete binning: chromosome-level and haplotype-resolved genome assembly enabled by high-throughput single-cell sequencing of gamete genomes.</title>
        <authorList>
            <person name="Campoy J.A."/>
            <person name="Sun H."/>
            <person name="Goel M."/>
            <person name="Jiao W.-B."/>
            <person name="Folz-Donahue K."/>
            <person name="Wang N."/>
            <person name="Rubio M."/>
            <person name="Liu C."/>
            <person name="Kukat C."/>
            <person name="Ruiz D."/>
            <person name="Huettel B."/>
            <person name="Schneeberger K."/>
        </authorList>
    </citation>
    <scope>NUCLEOTIDE SEQUENCE [LARGE SCALE GENOMIC DNA]</scope>
    <source>
        <strain evidence="8">cv. Rojo Pasion</strain>
    </source>
</reference>
<dbReference type="AlphaFoldDB" id="A0A6J5WR03"/>
<keyword evidence="8" id="KW-1185">Reference proteome</keyword>
<sequence length="532" mass="57993">MLTTSSSTREVGNPLSNQILKLVLGYFKGKGEVRSITPLPSVEPLVTGETPCTPKKPWETEFVLPLAVILMLVTYLSVPVSRGKAFAGDGLLDTKESSLVVCFGEMLIDFVPTTNGLSLAEAPAFKKAAGGAPANVAVGIARLGGSSAFIGKVGEDEFGYMLADILKENNVNSEGMRFDPGARTALAFVTLRSDGEREFMFYRNPSADMLLQEAELDFDLIRKVTMLGSSYSWILRCMPVLYLLTYSSFAEFSQLILFDFFFIVNAQAAKAAKDAGLVLSYDPNLRLPLWPSAKSAREGILSIWETADVIKVSEEEISFLTEGEDPYDENVVRKLYHPNLKLLLVTEGPDGCRYYTKEFSGRVKGMKVDAVDTTGAGDAFVAGILSQLAVDLSLLQKNIVKETERNENGLQPLAKGEGGLGLQRLLEATKGYGFRLEPLHLTCPSLNGHVKYLLPKLNHNPTQNTETDLLFFPKIFRSHISGSSPKDLEEGKLRDALLFANACGALTVTERGAIPALPTREAVLNVMLKSVA</sequence>
<dbReference type="CDD" id="cd01167">
    <property type="entry name" value="bac_FRK"/>
    <property type="match status" value="1"/>
</dbReference>
<evidence type="ECO:0000313" key="7">
    <source>
        <dbReference type="EMBL" id="CAB4304160.1"/>
    </source>
</evidence>
<dbReference type="PROSITE" id="PS00583">
    <property type="entry name" value="PFKB_KINASES_1"/>
    <property type="match status" value="1"/>
</dbReference>
<evidence type="ECO:0000256" key="5">
    <source>
        <dbReference type="ARBA" id="ARBA00022840"/>
    </source>
</evidence>
<evidence type="ECO:0000256" key="1">
    <source>
        <dbReference type="ARBA" id="ARBA00010688"/>
    </source>
</evidence>
<accession>A0A6J5WR03</accession>
<evidence type="ECO:0000259" key="6">
    <source>
        <dbReference type="Pfam" id="PF00294"/>
    </source>
</evidence>
<dbReference type="GO" id="GO:0006000">
    <property type="term" value="P:fructose metabolic process"/>
    <property type="evidence" value="ECO:0007669"/>
    <property type="project" value="TreeGrafter"/>
</dbReference>
<dbReference type="PANTHER" id="PTHR43085:SF1">
    <property type="entry name" value="PSEUDOURIDINE KINASE-RELATED"/>
    <property type="match status" value="1"/>
</dbReference>
<dbReference type="InterPro" id="IPR011611">
    <property type="entry name" value="PfkB_dom"/>
</dbReference>
<feature type="domain" description="Carbohydrate kinase PfkB" evidence="6">
    <location>
        <begin position="99"/>
        <end position="227"/>
    </location>
</feature>
<keyword evidence="4" id="KW-0418">Kinase</keyword>
<dbReference type="InterPro" id="IPR029056">
    <property type="entry name" value="Ribokinase-like"/>
</dbReference>
<dbReference type="OrthoDB" id="415590at2759"/>
<dbReference type="EMBL" id="CAEKKB010000003">
    <property type="protein sequence ID" value="CAB4304160.1"/>
    <property type="molecule type" value="Genomic_DNA"/>
</dbReference>
<proteinExistence type="inferred from homology"/>
<dbReference type="PROSITE" id="PS00584">
    <property type="entry name" value="PFKB_KINASES_2"/>
    <property type="match status" value="1"/>
</dbReference>
<evidence type="ECO:0000256" key="2">
    <source>
        <dbReference type="ARBA" id="ARBA00022679"/>
    </source>
</evidence>
<keyword evidence="2" id="KW-0808">Transferase</keyword>
<dbReference type="Proteomes" id="UP000507245">
    <property type="component" value="Unassembled WGS sequence"/>
</dbReference>
<keyword evidence="5" id="KW-0067">ATP-binding</keyword>
<dbReference type="GO" id="GO:0009570">
    <property type="term" value="C:chloroplast stroma"/>
    <property type="evidence" value="ECO:0007669"/>
    <property type="project" value="TreeGrafter"/>
</dbReference>
<evidence type="ECO:0000313" key="8">
    <source>
        <dbReference type="Proteomes" id="UP000507245"/>
    </source>
</evidence>
<dbReference type="Gene3D" id="3.40.1190.20">
    <property type="match status" value="2"/>
</dbReference>
<dbReference type="GO" id="GO:0005524">
    <property type="term" value="F:ATP binding"/>
    <property type="evidence" value="ECO:0007669"/>
    <property type="project" value="UniProtKB-KW"/>
</dbReference>
<dbReference type="GO" id="GO:0008865">
    <property type="term" value="F:fructokinase activity"/>
    <property type="evidence" value="ECO:0007669"/>
    <property type="project" value="TreeGrafter"/>
</dbReference>
<dbReference type="SUPFAM" id="SSF53613">
    <property type="entry name" value="Ribokinase-like"/>
    <property type="match status" value="2"/>
</dbReference>
<name>A0A6J5WR03_PRUAR</name>